<keyword evidence="4" id="KW-1185">Reference proteome</keyword>
<dbReference type="Gene3D" id="3.30.565.10">
    <property type="entry name" value="Histidine kinase-like ATPase, C-terminal domain"/>
    <property type="match status" value="1"/>
</dbReference>
<dbReference type="EMBL" id="WEGJ01000021">
    <property type="protein sequence ID" value="MQY14402.1"/>
    <property type="molecule type" value="Genomic_DNA"/>
</dbReference>
<keyword evidence="1" id="KW-0808">Transferase</keyword>
<proteinExistence type="predicted"/>
<dbReference type="InterPro" id="IPR036890">
    <property type="entry name" value="HATPase_C_sf"/>
</dbReference>
<organism evidence="3 4">
    <name type="scientific">Streptomyces smaragdinus</name>
    <dbReference type="NCBI Taxonomy" id="2585196"/>
    <lineage>
        <taxon>Bacteria</taxon>
        <taxon>Bacillati</taxon>
        <taxon>Actinomycetota</taxon>
        <taxon>Actinomycetes</taxon>
        <taxon>Kitasatosporales</taxon>
        <taxon>Streptomycetaceae</taxon>
        <taxon>Streptomyces</taxon>
    </lineage>
</organism>
<dbReference type="Pfam" id="PF13581">
    <property type="entry name" value="HATPase_c_2"/>
    <property type="match status" value="1"/>
</dbReference>
<dbReference type="Proteomes" id="UP000466345">
    <property type="component" value="Unassembled WGS sequence"/>
</dbReference>
<comment type="caution">
    <text evidence="3">The sequence shown here is derived from an EMBL/GenBank/DDBJ whole genome shotgun (WGS) entry which is preliminary data.</text>
</comment>
<dbReference type="InterPro" id="IPR050267">
    <property type="entry name" value="Anti-sigma-factor_SerPK"/>
</dbReference>
<dbReference type="SUPFAM" id="SSF55874">
    <property type="entry name" value="ATPase domain of HSP90 chaperone/DNA topoisomerase II/histidine kinase"/>
    <property type="match status" value="1"/>
</dbReference>
<feature type="domain" description="Histidine kinase/HSP90-like ATPase" evidence="2">
    <location>
        <begin position="2"/>
        <end position="68"/>
    </location>
</feature>
<protein>
    <recommendedName>
        <fullName evidence="2">Histidine kinase/HSP90-like ATPase domain-containing protein</fullName>
    </recommendedName>
</protein>
<evidence type="ECO:0000256" key="1">
    <source>
        <dbReference type="ARBA" id="ARBA00022527"/>
    </source>
</evidence>
<dbReference type="InterPro" id="IPR003594">
    <property type="entry name" value="HATPase_dom"/>
</dbReference>
<evidence type="ECO:0000259" key="2">
    <source>
        <dbReference type="Pfam" id="PF13581"/>
    </source>
</evidence>
<sequence length="91" mass="9570">MIASELVTNSVAHTPSRFLQVIATRLTEDRVCVIVADTSTASPSSGSASQDDEHGRGLAIVEAIADRTGTDTFVWGKRSWAELTTAPPPGS</sequence>
<dbReference type="OrthoDB" id="3476350at2"/>
<dbReference type="PANTHER" id="PTHR35526:SF3">
    <property type="entry name" value="ANTI-SIGMA-F FACTOR RSBW"/>
    <property type="match status" value="1"/>
</dbReference>
<gene>
    <name evidence="3" type="ORF">SRB5_45690</name>
</gene>
<evidence type="ECO:0000313" key="3">
    <source>
        <dbReference type="EMBL" id="MQY14402.1"/>
    </source>
</evidence>
<dbReference type="CDD" id="cd16936">
    <property type="entry name" value="HATPase_RsbW-like"/>
    <property type="match status" value="1"/>
</dbReference>
<name>A0A7K0CMY9_9ACTN</name>
<dbReference type="PANTHER" id="PTHR35526">
    <property type="entry name" value="ANTI-SIGMA-F FACTOR RSBW-RELATED"/>
    <property type="match status" value="1"/>
</dbReference>
<keyword evidence="1" id="KW-0723">Serine/threonine-protein kinase</keyword>
<keyword evidence="1" id="KW-0418">Kinase</keyword>
<accession>A0A7K0CMY9</accession>
<dbReference type="AlphaFoldDB" id="A0A7K0CMY9"/>
<reference evidence="3 4" key="1">
    <citation type="submission" date="2019-10" db="EMBL/GenBank/DDBJ databases">
        <title>Streptomyces smaragdinus sp. nov. and Streptomyces fabii sp. nov., isolated from the gut of fungus growing-termite Macrotermes natalensis.</title>
        <authorList>
            <person name="Schwitalla J."/>
            <person name="Benndorf R."/>
            <person name="Martin K."/>
            <person name="De Beer W."/>
            <person name="Kaster A.-K."/>
            <person name="Vollmers J."/>
            <person name="Poulsen M."/>
            <person name="Beemelmanns C."/>
        </authorList>
    </citation>
    <scope>NUCLEOTIDE SEQUENCE [LARGE SCALE GENOMIC DNA]</scope>
    <source>
        <strain evidence="3 4">RB5</strain>
    </source>
</reference>
<evidence type="ECO:0000313" key="4">
    <source>
        <dbReference type="Proteomes" id="UP000466345"/>
    </source>
</evidence>